<dbReference type="Pfam" id="PF00012">
    <property type="entry name" value="HSP70"/>
    <property type="match status" value="1"/>
</dbReference>
<dbReference type="SUPFAM" id="SSF100920">
    <property type="entry name" value="Heat shock protein 70kD (HSP70), peptide-binding domain"/>
    <property type="match status" value="1"/>
</dbReference>
<dbReference type="GO" id="GO:0005524">
    <property type="term" value="F:ATP binding"/>
    <property type="evidence" value="ECO:0007669"/>
    <property type="project" value="UniProtKB-KW"/>
</dbReference>
<evidence type="ECO:0000256" key="2">
    <source>
        <dbReference type="ARBA" id="ARBA00022840"/>
    </source>
</evidence>
<dbReference type="GO" id="GO:0140662">
    <property type="term" value="F:ATP-dependent protein folding chaperone"/>
    <property type="evidence" value="ECO:0007669"/>
    <property type="project" value="InterPro"/>
</dbReference>
<dbReference type="AlphaFoldDB" id="A0AA88H5U3"/>
<keyword evidence="1 3" id="KW-0547">Nucleotide-binding</keyword>
<dbReference type="RefSeq" id="XP_044556035.1">
    <property type="nucleotide sequence ID" value="XM_044693485.1"/>
</dbReference>
<evidence type="ECO:0000256" key="1">
    <source>
        <dbReference type="ARBA" id="ARBA00022741"/>
    </source>
</evidence>
<accession>A0AA88H5U3</accession>
<evidence type="ECO:0000313" key="5">
    <source>
        <dbReference type="Proteomes" id="UP000816034"/>
    </source>
</evidence>
<dbReference type="InterPro" id="IPR013126">
    <property type="entry name" value="Hsp_70_fam"/>
</dbReference>
<comment type="caution">
    <text evidence="4">The sequence shown here is derived from an EMBL/GenBank/DDBJ whole genome shotgun (WGS) entry which is preliminary data.</text>
</comment>
<dbReference type="Gene3D" id="3.90.640.10">
    <property type="entry name" value="Actin, Chain A, domain 4"/>
    <property type="match status" value="1"/>
</dbReference>
<proteinExistence type="inferred from homology"/>
<dbReference type="PANTHER" id="PTHR19375">
    <property type="entry name" value="HEAT SHOCK PROTEIN 70KDA"/>
    <property type="match status" value="1"/>
</dbReference>
<dbReference type="FunFam" id="3.90.640.10:FF:000003">
    <property type="entry name" value="Molecular chaperone DnaK"/>
    <property type="match status" value="1"/>
</dbReference>
<dbReference type="InterPro" id="IPR029047">
    <property type="entry name" value="HSP70_peptide-bd_sf"/>
</dbReference>
<dbReference type="GeneID" id="68096360"/>
<keyword evidence="5" id="KW-1185">Reference proteome</keyword>
<reference evidence="4 5" key="1">
    <citation type="journal article" date="2018" name="BMC Genomics">
        <title>The genome of Naegleria lovaniensis, the basis for a comparative approach to unravel pathogenicity factors of the human pathogenic amoeba N. fowleri.</title>
        <authorList>
            <person name="Liechti N."/>
            <person name="Schurch N."/>
            <person name="Bruggmann R."/>
            <person name="Wittwer M."/>
        </authorList>
    </citation>
    <scope>NUCLEOTIDE SEQUENCE [LARGE SCALE GENOMIC DNA]</scope>
    <source>
        <strain evidence="4 5">ATCC 30569</strain>
    </source>
</reference>
<dbReference type="PRINTS" id="PR00301">
    <property type="entry name" value="HEATSHOCK70"/>
</dbReference>
<dbReference type="InterPro" id="IPR043129">
    <property type="entry name" value="ATPase_NBD"/>
</dbReference>
<gene>
    <name evidence="4" type="ORF">C9374_003905</name>
</gene>
<comment type="similarity">
    <text evidence="3">Belongs to the heat shock protein 70 family.</text>
</comment>
<dbReference type="Gene3D" id="3.30.30.30">
    <property type="match status" value="1"/>
</dbReference>
<dbReference type="Gene3D" id="3.30.420.40">
    <property type="match status" value="2"/>
</dbReference>
<organism evidence="4 5">
    <name type="scientific">Naegleria lovaniensis</name>
    <name type="common">Amoeba</name>
    <dbReference type="NCBI Taxonomy" id="51637"/>
    <lineage>
        <taxon>Eukaryota</taxon>
        <taxon>Discoba</taxon>
        <taxon>Heterolobosea</taxon>
        <taxon>Tetramitia</taxon>
        <taxon>Eutetramitia</taxon>
        <taxon>Vahlkampfiidae</taxon>
        <taxon>Naegleria</taxon>
    </lineage>
</organism>
<dbReference type="Gene3D" id="2.60.34.10">
    <property type="entry name" value="Substrate Binding Domain Of DNAk, Chain A, domain 1"/>
    <property type="match status" value="1"/>
</dbReference>
<sequence length="638" mass="71545">MLPRSDLDNVEGKDRRVDEENAKLKPTTCGIHFGATRCCCCVYHDSDDGFELNNTSTNTIQKYEIIPNEFGELTSGCVLSFVGEDVDFPQIGNNFVTRPLAKHSIDDIVMDLKKIIGRKFSDPVLQNNSRFYPFNVVEGPNDEPYINVKSRMDMFAPELLTSFIFKYITQAMLPLSGYDCSERGTVLSTPCYFTETQNQALREACEFNGVPVLDIVRDSECACLAYNLEKSCFNEYVLTFGLGGSALLVCVEYINERGEIELKGFDGDSFLGGDDFDNTLVKYACEEFLKTHSQYKIPARSLRTLKYECEKAKIDLSLTENTSIHIKSLITEPSIDFSIDISRKLFEDLNATLFNTCVDTIQQLLSDLKLGKSQISKIVLLGGSCNIPKVKELLSAYFNIPSCSPESSNTSCQNTALLDSIPPEHVIAVGAAKKASMLHNTRKQSAIPLPTFVDINPISIGIEVYGNYMTNILERNCYIPCTSSIMITPCCKNQDKISLKFLAGERLLSKDNITLFQTDLQCQDGSDNKSGKENKESTRTFKIECEVNISYQLLIRVYEWRKDEVNTQCSTTLKVSHTIDNYSQILSQEDIFSMIKQASLTQSQDVLALRMIHSMVVPSLIENPNSTACRRLPNTSIR</sequence>
<dbReference type="EMBL" id="PYSW02000001">
    <property type="protein sequence ID" value="KAG2394141.1"/>
    <property type="molecule type" value="Genomic_DNA"/>
</dbReference>
<dbReference type="Proteomes" id="UP000816034">
    <property type="component" value="Unassembled WGS sequence"/>
</dbReference>
<evidence type="ECO:0008006" key="6">
    <source>
        <dbReference type="Google" id="ProtNLM"/>
    </source>
</evidence>
<evidence type="ECO:0000256" key="3">
    <source>
        <dbReference type="RuleBase" id="RU003322"/>
    </source>
</evidence>
<protein>
    <recommendedName>
        <fullName evidence="6">Heat shock protein 70</fullName>
    </recommendedName>
</protein>
<name>A0AA88H5U3_NAELO</name>
<keyword evidence="2 3" id="KW-0067">ATP-binding</keyword>
<dbReference type="SUPFAM" id="SSF53067">
    <property type="entry name" value="Actin-like ATPase domain"/>
    <property type="match status" value="2"/>
</dbReference>
<evidence type="ECO:0000313" key="4">
    <source>
        <dbReference type="EMBL" id="KAG2394141.1"/>
    </source>
</evidence>